<evidence type="ECO:0000313" key="1">
    <source>
        <dbReference type="EMBL" id="GHD04982.1"/>
    </source>
</evidence>
<protein>
    <submittedName>
        <fullName evidence="1">Uncharacterized protein</fullName>
    </submittedName>
</protein>
<sequence length="120" mass="13403">MTTTWKLKRTAQCKKCPWRLEVDPHDIPNGYCETKHQALARTIADPAALPAPGEPLRAMACHETDDAHCVGWLNHQLGPGNNILLRLRMLDCSNVDKLRLRGEQHKSFEATLPVKSVAPS</sequence>
<dbReference type="RefSeq" id="WP_189691144.1">
    <property type="nucleotide sequence ID" value="NZ_BMYK01000060.1"/>
</dbReference>
<gene>
    <name evidence="1" type="ORF">GCM10007320_66440</name>
</gene>
<comment type="caution">
    <text evidence="1">The sequence shown here is derived from an EMBL/GenBank/DDBJ whole genome shotgun (WGS) entry which is preliminary data.</text>
</comment>
<evidence type="ECO:0000313" key="2">
    <source>
        <dbReference type="Proteomes" id="UP000626210"/>
    </source>
</evidence>
<accession>A0ABQ3GI27</accession>
<organism evidence="1 2">
    <name type="scientific">Pseudorhodoferax aquiterrae</name>
    <dbReference type="NCBI Taxonomy" id="747304"/>
    <lineage>
        <taxon>Bacteria</taxon>
        <taxon>Pseudomonadati</taxon>
        <taxon>Pseudomonadota</taxon>
        <taxon>Betaproteobacteria</taxon>
        <taxon>Burkholderiales</taxon>
        <taxon>Comamonadaceae</taxon>
    </lineage>
</organism>
<dbReference type="Proteomes" id="UP000626210">
    <property type="component" value="Unassembled WGS sequence"/>
</dbReference>
<name>A0ABQ3GI27_9BURK</name>
<dbReference type="InterPro" id="IPR046250">
    <property type="entry name" value="DUF6283"/>
</dbReference>
<dbReference type="EMBL" id="BMYK01000060">
    <property type="protein sequence ID" value="GHD04982.1"/>
    <property type="molecule type" value="Genomic_DNA"/>
</dbReference>
<dbReference type="Pfam" id="PF19800">
    <property type="entry name" value="DUF6283"/>
    <property type="match status" value="1"/>
</dbReference>
<keyword evidence="2" id="KW-1185">Reference proteome</keyword>
<proteinExistence type="predicted"/>
<reference evidence="2" key="1">
    <citation type="journal article" date="2019" name="Int. J. Syst. Evol. Microbiol.">
        <title>The Global Catalogue of Microorganisms (GCM) 10K type strain sequencing project: providing services to taxonomists for standard genome sequencing and annotation.</title>
        <authorList>
            <consortium name="The Broad Institute Genomics Platform"/>
            <consortium name="The Broad Institute Genome Sequencing Center for Infectious Disease"/>
            <person name="Wu L."/>
            <person name="Ma J."/>
        </authorList>
    </citation>
    <scope>NUCLEOTIDE SEQUENCE [LARGE SCALE GENOMIC DNA]</scope>
    <source>
        <strain evidence="2">KCTC 23314</strain>
    </source>
</reference>